<name>A0ABQ9HEU9_9NEOP</name>
<proteinExistence type="predicted"/>
<reference evidence="2 3" key="1">
    <citation type="submission" date="2023-02" db="EMBL/GenBank/DDBJ databases">
        <title>LHISI_Scaffold_Assembly.</title>
        <authorList>
            <person name="Stuart O.P."/>
            <person name="Cleave R."/>
            <person name="Magrath M.J.L."/>
            <person name="Mikheyev A.S."/>
        </authorList>
    </citation>
    <scope>NUCLEOTIDE SEQUENCE [LARGE SCALE GENOMIC DNA]</scope>
    <source>
        <strain evidence="2">Daus_M_001</strain>
        <tissue evidence="2">Leg muscle</tissue>
    </source>
</reference>
<evidence type="ECO:0000313" key="3">
    <source>
        <dbReference type="Proteomes" id="UP001159363"/>
    </source>
</evidence>
<evidence type="ECO:0000313" key="2">
    <source>
        <dbReference type="EMBL" id="KAJ8882856.1"/>
    </source>
</evidence>
<accession>A0ABQ9HEU9</accession>
<comment type="caution">
    <text evidence="2">The sequence shown here is derived from an EMBL/GenBank/DDBJ whole genome shotgun (WGS) entry which is preliminary data.</text>
</comment>
<keyword evidence="3" id="KW-1185">Reference proteome</keyword>
<organism evidence="2 3">
    <name type="scientific">Dryococelus australis</name>
    <dbReference type="NCBI Taxonomy" id="614101"/>
    <lineage>
        <taxon>Eukaryota</taxon>
        <taxon>Metazoa</taxon>
        <taxon>Ecdysozoa</taxon>
        <taxon>Arthropoda</taxon>
        <taxon>Hexapoda</taxon>
        <taxon>Insecta</taxon>
        <taxon>Pterygota</taxon>
        <taxon>Neoptera</taxon>
        <taxon>Polyneoptera</taxon>
        <taxon>Phasmatodea</taxon>
        <taxon>Verophasmatodea</taxon>
        <taxon>Anareolatae</taxon>
        <taxon>Phasmatidae</taxon>
        <taxon>Eurycanthinae</taxon>
        <taxon>Dryococelus</taxon>
    </lineage>
</organism>
<dbReference type="Proteomes" id="UP001159363">
    <property type="component" value="Chromosome 4"/>
</dbReference>
<sequence>MSTMNNPHVPWKVSGSTGRSVGPIMRFSLVTDHWVGLVLEAVDSVCWRRFGEILTLDDRPGGERQPAPVVPWRGTRVKKKVKVEDAGRCEPRDHTLQAVRLIADKRSCCDRRTVVLPEKDLTDAIKQNKTQKDIPARRWRHSCSREATSHVSSGGAKKDLGARRRRYEDQGGGSGREARGKSNCGALPRTVEQEALTLLYVARGPRSYSEGFPGNRSIYAVLTGIALAGARQRRTWRPRGDVMDGWHFVCVFQNSKGAGLGDRRNDRGDLGALITSLTVVQSFSRRFGPSDIFPFPIRETQFSFPYCKPIVLLSSINFHKRERLVVDLTRKQQHATYLTAFLRQDKQSVKLLTSVKQLTIRHWWNWTKSDKIVPPLPLRTTCCDVIQAGGWVITAKYSIFVPAHLPPMRMGFTPPPPGRVAPGFPHVRIVPDDAVDRWVFSGISRFPRPFIPTLLHNHLNRPHRLSRSRSKYLPITHPNYRNRRLESRCGRTISGWSSAGMKGRGDGRSPYRHITERIRIKVTEYLKNAEVKQVTFSVNSHRLVTYLQAPQPKWNLSQYAVANQTPSEFQSLSWTESKKFIRQYPRLLNPLQTRRGRGGAVVRLLAFHLGEPDSIPGRVAPELSPVGIVLDDIAGRRVFSGISCSLRPSVPALPRARIVSPSSALKTSTLRASQISPSNISGGVRRRQIIAQLRNSKYSSWQPIASQRIAEGNHKPDDGLMAPLLAAGSAHAL</sequence>
<dbReference type="EMBL" id="JARBHB010000005">
    <property type="protein sequence ID" value="KAJ8882856.1"/>
    <property type="molecule type" value="Genomic_DNA"/>
</dbReference>
<protein>
    <submittedName>
        <fullName evidence="2">Uncharacterized protein</fullName>
    </submittedName>
</protein>
<feature type="compositionally biased region" description="Basic and acidic residues" evidence="1">
    <location>
        <begin position="156"/>
        <end position="169"/>
    </location>
</feature>
<evidence type="ECO:0000256" key="1">
    <source>
        <dbReference type="SAM" id="MobiDB-lite"/>
    </source>
</evidence>
<feature type="region of interest" description="Disordered" evidence="1">
    <location>
        <begin position="132"/>
        <end position="184"/>
    </location>
</feature>
<gene>
    <name evidence="2" type="ORF">PR048_014670</name>
</gene>